<evidence type="ECO:0000313" key="3">
    <source>
        <dbReference type="Proteomes" id="UP000180246"/>
    </source>
</evidence>
<dbReference type="RefSeq" id="WP_143054518.1">
    <property type="nucleotide sequence ID" value="NZ_JRYB01000001.1"/>
</dbReference>
<gene>
    <name evidence="2" type="ORF">LO55_2724</name>
</gene>
<accession>A0A1S2N5H0</accession>
<evidence type="ECO:0000256" key="1">
    <source>
        <dbReference type="SAM" id="Phobius"/>
    </source>
</evidence>
<keyword evidence="1" id="KW-1133">Transmembrane helix</keyword>
<dbReference type="Proteomes" id="UP000180246">
    <property type="component" value="Unassembled WGS sequence"/>
</dbReference>
<feature type="transmembrane region" description="Helical" evidence="1">
    <location>
        <begin position="44"/>
        <end position="71"/>
    </location>
</feature>
<sequence>MDIRIKRVGVAQCAKMIAGIYFVISLPIVAIVLLLAMATGKASIGIGGLILLPFVYAFVSYLAGLLSAWIYNLVADRIGGFEYTTAEITS</sequence>
<feature type="transmembrane region" description="Helical" evidence="1">
    <location>
        <begin position="20"/>
        <end position="38"/>
    </location>
</feature>
<keyword evidence="1" id="KW-0472">Membrane</keyword>
<comment type="caution">
    <text evidence="2">The sequence shown here is derived from an EMBL/GenBank/DDBJ whole genome shotgun (WGS) entry which is preliminary data.</text>
</comment>
<reference evidence="2 3" key="1">
    <citation type="submission" date="2014-10" db="EMBL/GenBank/DDBJ databases">
        <authorList>
            <person name="Seo M.-J."/>
            <person name="Seok Y.J."/>
            <person name="Cha I.-T."/>
        </authorList>
    </citation>
    <scope>NUCLEOTIDE SEQUENCE [LARGE SCALE GENOMIC DNA]</scope>
    <source>
        <strain evidence="2 3">NEU</strain>
    </source>
</reference>
<keyword evidence="1" id="KW-0812">Transmembrane</keyword>
<proteinExistence type="predicted"/>
<dbReference type="EMBL" id="JRYB01000001">
    <property type="protein sequence ID" value="OIJ40143.1"/>
    <property type="molecule type" value="Genomic_DNA"/>
</dbReference>
<protein>
    <submittedName>
        <fullName evidence="2">Putative membrane protein</fullName>
    </submittedName>
</protein>
<name>A0A1S2N5H0_9BURK</name>
<organism evidence="2 3">
    <name type="scientific">Massilia timonae</name>
    <dbReference type="NCBI Taxonomy" id="47229"/>
    <lineage>
        <taxon>Bacteria</taxon>
        <taxon>Pseudomonadati</taxon>
        <taxon>Pseudomonadota</taxon>
        <taxon>Betaproteobacteria</taxon>
        <taxon>Burkholderiales</taxon>
        <taxon>Oxalobacteraceae</taxon>
        <taxon>Telluria group</taxon>
        <taxon>Massilia</taxon>
    </lineage>
</organism>
<evidence type="ECO:0000313" key="2">
    <source>
        <dbReference type="EMBL" id="OIJ40143.1"/>
    </source>
</evidence>
<dbReference type="AlphaFoldDB" id="A0A1S2N5H0"/>